<dbReference type="GO" id="GO:0008233">
    <property type="term" value="F:peptidase activity"/>
    <property type="evidence" value="ECO:0007669"/>
    <property type="project" value="InterPro"/>
</dbReference>
<dbReference type="EMBL" id="WHLY01000002">
    <property type="protein sequence ID" value="MPR36939.1"/>
    <property type="molecule type" value="Genomic_DNA"/>
</dbReference>
<dbReference type="Pfam" id="PF01343">
    <property type="entry name" value="Peptidase_S49"/>
    <property type="match status" value="1"/>
</dbReference>
<gene>
    <name evidence="3" type="ORF">GBK04_27300</name>
</gene>
<dbReference type="AlphaFoldDB" id="A0A7C9BVN1"/>
<dbReference type="Gene3D" id="3.90.226.10">
    <property type="entry name" value="2-enoyl-CoA Hydratase, Chain A, domain 1"/>
    <property type="match status" value="1"/>
</dbReference>
<comment type="caution">
    <text evidence="3">The sequence shown here is derived from an EMBL/GenBank/DDBJ whole genome shotgun (WGS) entry which is preliminary data.</text>
</comment>
<dbReference type="PANTHER" id="PTHR42987">
    <property type="entry name" value="PEPTIDASE S49"/>
    <property type="match status" value="1"/>
</dbReference>
<evidence type="ECO:0000256" key="1">
    <source>
        <dbReference type="ARBA" id="ARBA00008683"/>
    </source>
</evidence>
<name>A0A7C9BVN1_9BACT</name>
<dbReference type="PANTHER" id="PTHR42987:SF4">
    <property type="entry name" value="PROTEASE SOHB-RELATED"/>
    <property type="match status" value="1"/>
</dbReference>
<comment type="similarity">
    <text evidence="1">Belongs to the peptidase S49 family.</text>
</comment>
<dbReference type="Proteomes" id="UP000479293">
    <property type="component" value="Unassembled WGS sequence"/>
</dbReference>
<dbReference type="InterPro" id="IPR029045">
    <property type="entry name" value="ClpP/crotonase-like_dom_sf"/>
</dbReference>
<dbReference type="InterPro" id="IPR033855">
    <property type="entry name" value="Protein_C"/>
</dbReference>
<feature type="domain" description="Peptidase S49" evidence="2">
    <location>
        <begin position="162"/>
        <end position="312"/>
    </location>
</feature>
<dbReference type="SUPFAM" id="SSF52096">
    <property type="entry name" value="ClpP/crotonase"/>
    <property type="match status" value="1"/>
</dbReference>
<keyword evidence="4" id="KW-1185">Reference proteome</keyword>
<proteinExistence type="inferred from homology"/>
<evidence type="ECO:0000313" key="3">
    <source>
        <dbReference type="EMBL" id="MPR36939.1"/>
    </source>
</evidence>
<sequence>MKGLFSSYPVPIDFPKFASYHSHPSMLHRFFTGPWAIEPRLHDRLAPLVLSGRVDLDGAKLARARRSPRFESARSGSAAVAAIMAAANTVSGPASKASLIPIISIIGTMTRYGDMCSYGTEDIATWILEADADERVLGVVLEIDSGGGEVSGTELLAEVVRQCAKPVVAYVTGMAASAAYWVAAATDWIVMESPTASEVGSIGVLAMHVDLSKKLEKEGMKVTIIRAEGSENKALFNSVEPLNEKLIKEVRAEMNPIRDAFEASVRADRPGISDQVFETKGGMFNAIAALENGMADEIGYLGNAVAKVQQLAA</sequence>
<organism evidence="3 4">
    <name type="scientific">Salmonirosea aquatica</name>
    <dbReference type="NCBI Taxonomy" id="2654236"/>
    <lineage>
        <taxon>Bacteria</taxon>
        <taxon>Pseudomonadati</taxon>
        <taxon>Bacteroidota</taxon>
        <taxon>Cytophagia</taxon>
        <taxon>Cytophagales</taxon>
        <taxon>Spirosomataceae</taxon>
        <taxon>Salmonirosea</taxon>
    </lineage>
</organism>
<evidence type="ECO:0000313" key="4">
    <source>
        <dbReference type="Proteomes" id="UP000479293"/>
    </source>
</evidence>
<accession>A0A7C9BVN1</accession>
<dbReference type="GO" id="GO:0006508">
    <property type="term" value="P:proteolysis"/>
    <property type="evidence" value="ECO:0007669"/>
    <property type="project" value="InterPro"/>
</dbReference>
<evidence type="ECO:0000259" key="2">
    <source>
        <dbReference type="Pfam" id="PF01343"/>
    </source>
</evidence>
<dbReference type="InterPro" id="IPR002142">
    <property type="entry name" value="Peptidase_S49"/>
</dbReference>
<reference evidence="3 4" key="1">
    <citation type="submission" date="2019-10" db="EMBL/GenBank/DDBJ databases">
        <title>Draft Genome Sequence of Cytophagaceae sp. SJW1-29.</title>
        <authorList>
            <person name="Choi A."/>
        </authorList>
    </citation>
    <scope>NUCLEOTIDE SEQUENCE [LARGE SCALE GENOMIC DNA]</scope>
    <source>
        <strain evidence="3 4">SJW1-29</strain>
    </source>
</reference>
<protein>
    <recommendedName>
        <fullName evidence="2">Peptidase S49 domain-containing protein</fullName>
    </recommendedName>
</protein>
<dbReference type="CDD" id="cd07022">
    <property type="entry name" value="S49_Sppa_36K_type"/>
    <property type="match status" value="1"/>
</dbReference>